<accession>A0A4Y6PZ24</accession>
<dbReference type="AlphaFoldDB" id="A0A4Y6PZ24"/>
<dbReference type="EMBL" id="CP041186">
    <property type="protein sequence ID" value="QDG53562.1"/>
    <property type="molecule type" value="Genomic_DNA"/>
</dbReference>
<proteinExistence type="predicted"/>
<reference evidence="3 4" key="1">
    <citation type="submission" date="2019-06" db="EMBL/GenBank/DDBJ databases">
        <title>Persicimonas caeni gen. nov., sp. nov., a predatory bacterium isolated from solar saltern.</title>
        <authorList>
            <person name="Wang S."/>
        </authorList>
    </citation>
    <scope>NUCLEOTIDE SEQUENCE [LARGE SCALE GENOMIC DNA]</scope>
    <source>
        <strain evidence="3 4">YN101</strain>
    </source>
</reference>
<evidence type="ECO:0000256" key="2">
    <source>
        <dbReference type="SAM" id="Phobius"/>
    </source>
</evidence>
<keyword evidence="4" id="KW-1185">Reference proteome</keyword>
<gene>
    <name evidence="3" type="ORF">FIV42_23300</name>
</gene>
<feature type="compositionally biased region" description="Basic and acidic residues" evidence="1">
    <location>
        <begin position="47"/>
        <end position="69"/>
    </location>
</feature>
<feature type="transmembrane region" description="Helical" evidence="2">
    <location>
        <begin position="6"/>
        <end position="28"/>
    </location>
</feature>
<dbReference type="RefSeq" id="WP_141200016.1">
    <property type="nucleotide sequence ID" value="NZ_CP041186.1"/>
</dbReference>
<sequence length="84" mass="9624">MDAFIWIVLSVIVIATVLGVIAIAWRYLKRQKEGTHRRETLSSSTDRSQRDRHEHDLGRHETSTDERTRRSGGGTRVYRSESGA</sequence>
<keyword evidence="2" id="KW-0472">Membrane</keyword>
<dbReference type="Proteomes" id="UP000315995">
    <property type="component" value="Chromosome"/>
</dbReference>
<keyword evidence="2" id="KW-0812">Transmembrane</keyword>
<accession>A0A5B8YE07</accession>
<evidence type="ECO:0000313" key="3">
    <source>
        <dbReference type="EMBL" id="QDG53562.1"/>
    </source>
</evidence>
<feature type="compositionally biased region" description="Basic and acidic residues" evidence="1">
    <location>
        <begin position="31"/>
        <end position="40"/>
    </location>
</feature>
<evidence type="ECO:0000313" key="4">
    <source>
        <dbReference type="Proteomes" id="UP000315995"/>
    </source>
</evidence>
<name>A0A4Y6PZ24_PERCE</name>
<protein>
    <submittedName>
        <fullName evidence="3">Uncharacterized protein</fullName>
    </submittedName>
</protein>
<feature type="region of interest" description="Disordered" evidence="1">
    <location>
        <begin position="31"/>
        <end position="84"/>
    </location>
</feature>
<keyword evidence="2" id="KW-1133">Transmembrane helix</keyword>
<evidence type="ECO:0000256" key="1">
    <source>
        <dbReference type="SAM" id="MobiDB-lite"/>
    </source>
</evidence>
<organism evidence="3 4">
    <name type="scientific">Persicimonas caeni</name>
    <dbReference type="NCBI Taxonomy" id="2292766"/>
    <lineage>
        <taxon>Bacteria</taxon>
        <taxon>Deltaproteobacteria</taxon>
        <taxon>Bradymonadales</taxon>
        <taxon>Bradymonadaceae</taxon>
        <taxon>Persicimonas</taxon>
    </lineage>
</organism>